<dbReference type="EMBL" id="CP019791">
    <property type="protein sequence ID" value="AQT69316.1"/>
    <property type="molecule type" value="Genomic_DNA"/>
</dbReference>
<organism evidence="2 3">
    <name type="scientific">Anaerohalosphaera lusitana</name>
    <dbReference type="NCBI Taxonomy" id="1936003"/>
    <lineage>
        <taxon>Bacteria</taxon>
        <taxon>Pseudomonadati</taxon>
        <taxon>Planctomycetota</taxon>
        <taxon>Phycisphaerae</taxon>
        <taxon>Sedimentisphaerales</taxon>
        <taxon>Anaerohalosphaeraceae</taxon>
        <taxon>Anaerohalosphaera</taxon>
    </lineage>
</organism>
<keyword evidence="3" id="KW-1185">Reference proteome</keyword>
<feature type="transmembrane region" description="Helical" evidence="1">
    <location>
        <begin position="42"/>
        <end position="57"/>
    </location>
</feature>
<evidence type="ECO:0000313" key="3">
    <source>
        <dbReference type="Proteomes" id="UP000189674"/>
    </source>
</evidence>
<evidence type="ECO:0000313" key="2">
    <source>
        <dbReference type="EMBL" id="AQT69316.1"/>
    </source>
</evidence>
<proteinExistence type="predicted"/>
<keyword evidence="1" id="KW-1133">Transmembrane helix</keyword>
<keyword evidence="1" id="KW-0812">Transmembrane</keyword>
<dbReference type="AlphaFoldDB" id="A0A1U9NP75"/>
<gene>
    <name evidence="2" type="ORF">STSP2_02505</name>
</gene>
<feature type="transmembrane region" description="Helical" evidence="1">
    <location>
        <begin position="20"/>
        <end position="36"/>
    </location>
</feature>
<dbReference type="RefSeq" id="WP_146663012.1">
    <property type="nucleotide sequence ID" value="NZ_CP019791.1"/>
</dbReference>
<dbReference type="KEGG" id="alus:STSP2_02505"/>
<keyword evidence="1" id="KW-0472">Membrane</keyword>
<protein>
    <submittedName>
        <fullName evidence="2">Uncharacterized protein</fullName>
    </submittedName>
</protein>
<evidence type="ECO:0000256" key="1">
    <source>
        <dbReference type="SAM" id="Phobius"/>
    </source>
</evidence>
<sequence length="134" mass="15167">MDSDKVYKKLFPKRFVNMKLYATILLIVGCLLNPIIKEVSYFIVGYSLAVIGIFLRLEKIIKSNIVATPVTKLFNDKMQLIDDKKGWEIKAKKHSGAVRRLDLDGESIFVFTPGIVVGREKTEQSETGELKESS</sequence>
<accession>A0A1U9NP75</accession>
<reference evidence="3" key="1">
    <citation type="submission" date="2017-02" db="EMBL/GenBank/DDBJ databases">
        <title>Comparative genomics and description of representatives of a novel lineage of planctomycetes thriving in anoxic sediments.</title>
        <authorList>
            <person name="Spring S."/>
            <person name="Bunk B."/>
            <person name="Sproer C."/>
        </authorList>
    </citation>
    <scope>NUCLEOTIDE SEQUENCE [LARGE SCALE GENOMIC DNA]</scope>
    <source>
        <strain evidence="3">ST-NAGAB-D1</strain>
    </source>
</reference>
<dbReference type="Proteomes" id="UP000189674">
    <property type="component" value="Chromosome"/>
</dbReference>
<dbReference type="PROSITE" id="PS51257">
    <property type="entry name" value="PROKAR_LIPOPROTEIN"/>
    <property type="match status" value="1"/>
</dbReference>
<name>A0A1U9NP75_9BACT</name>